<proteinExistence type="predicted"/>
<dbReference type="Proteomes" id="UP000619238">
    <property type="component" value="Unassembled WGS sequence"/>
</dbReference>
<evidence type="ECO:0000313" key="2">
    <source>
        <dbReference type="Proteomes" id="UP000619238"/>
    </source>
</evidence>
<sequence>MEKATCFDIDTFSMLTTLIQEKGRQMLLHKRLVAGENETAKEIRFENYLIELVTESNTHKIIVIAIERTIPTYVCEVKDEKLFFSAYEARFDIDKDVQDRKDNWCMLVTKILAK</sequence>
<comment type="caution">
    <text evidence="1">The sequence shown here is derived from an EMBL/GenBank/DDBJ whole genome shotgun (WGS) entry which is preliminary data.</text>
</comment>
<protein>
    <submittedName>
        <fullName evidence="1">Uncharacterized protein</fullName>
    </submittedName>
</protein>
<dbReference type="RefSeq" id="WP_187563357.1">
    <property type="nucleotide sequence ID" value="NZ_JACGWS010000010.1"/>
</dbReference>
<reference evidence="1 2" key="1">
    <citation type="submission" date="2020-07" db="EMBL/GenBank/DDBJ databases">
        <title>Description of Kordia aestuariivivens sp. nov., isolated from a tidal flat.</title>
        <authorList>
            <person name="Park S."/>
            <person name="Yoon J.-H."/>
        </authorList>
    </citation>
    <scope>NUCLEOTIDE SEQUENCE [LARGE SCALE GENOMIC DNA]</scope>
    <source>
        <strain evidence="1 2">YSTF-M3</strain>
    </source>
</reference>
<evidence type="ECO:0000313" key="1">
    <source>
        <dbReference type="EMBL" id="MBC8756318.1"/>
    </source>
</evidence>
<organism evidence="1 2">
    <name type="scientific">Kordia aestuariivivens</name>
    <dbReference type="NCBI Taxonomy" id="2759037"/>
    <lineage>
        <taxon>Bacteria</taxon>
        <taxon>Pseudomonadati</taxon>
        <taxon>Bacteroidota</taxon>
        <taxon>Flavobacteriia</taxon>
        <taxon>Flavobacteriales</taxon>
        <taxon>Flavobacteriaceae</taxon>
        <taxon>Kordia</taxon>
    </lineage>
</organism>
<name>A0ABR7QCS2_9FLAO</name>
<dbReference type="EMBL" id="JACGWS010000010">
    <property type="protein sequence ID" value="MBC8756318.1"/>
    <property type="molecule type" value="Genomic_DNA"/>
</dbReference>
<gene>
    <name evidence="1" type="ORF">H2O64_16710</name>
</gene>
<keyword evidence="2" id="KW-1185">Reference proteome</keyword>
<accession>A0ABR7QCS2</accession>